<proteinExistence type="predicted"/>
<reference evidence="3" key="1">
    <citation type="submission" date="2019-12" db="UniProtKB">
        <authorList>
            <consortium name="WormBaseParasite"/>
        </authorList>
    </citation>
    <scope>IDENTIFICATION</scope>
</reference>
<dbReference type="PROSITE" id="PS50304">
    <property type="entry name" value="TUDOR"/>
    <property type="match status" value="1"/>
</dbReference>
<dbReference type="Pfam" id="PF00567">
    <property type="entry name" value="TUDOR"/>
    <property type="match status" value="1"/>
</dbReference>
<evidence type="ECO:0000313" key="2">
    <source>
        <dbReference type="Proteomes" id="UP000046395"/>
    </source>
</evidence>
<dbReference type="WBParaSite" id="TMUE_2000008863.1">
    <property type="protein sequence ID" value="TMUE_2000008863.1"/>
    <property type="gene ID" value="WBGene00287410"/>
</dbReference>
<name>A0A5S6QNV4_TRIMR</name>
<accession>A0A5S6QNV4</accession>
<dbReference type="Proteomes" id="UP000046395">
    <property type="component" value="Unassembled WGS sequence"/>
</dbReference>
<keyword evidence="2" id="KW-1185">Reference proteome</keyword>
<protein>
    <submittedName>
        <fullName evidence="3">Tudor domain-containing protein</fullName>
    </submittedName>
</protein>
<dbReference type="PANTHER" id="PTHR22948">
    <property type="entry name" value="TUDOR DOMAIN CONTAINING PROTEIN"/>
    <property type="match status" value="1"/>
</dbReference>
<dbReference type="InterPro" id="IPR050621">
    <property type="entry name" value="Tudor_domain_containing"/>
</dbReference>
<dbReference type="Gene3D" id="2.30.30.140">
    <property type="match status" value="1"/>
</dbReference>
<organism evidence="2 3">
    <name type="scientific">Trichuris muris</name>
    <name type="common">Mouse whipworm</name>
    <dbReference type="NCBI Taxonomy" id="70415"/>
    <lineage>
        <taxon>Eukaryota</taxon>
        <taxon>Metazoa</taxon>
        <taxon>Ecdysozoa</taxon>
        <taxon>Nematoda</taxon>
        <taxon>Enoplea</taxon>
        <taxon>Dorylaimia</taxon>
        <taxon>Trichinellida</taxon>
        <taxon>Trichuridae</taxon>
        <taxon>Trichuris</taxon>
    </lineage>
</organism>
<dbReference type="STRING" id="70415.A0A5S6QNV4"/>
<feature type="domain" description="Tudor" evidence="1">
    <location>
        <begin position="72"/>
        <end position="131"/>
    </location>
</feature>
<dbReference type="SUPFAM" id="SSF63748">
    <property type="entry name" value="Tudor/PWWP/MBT"/>
    <property type="match status" value="1"/>
</dbReference>
<dbReference type="InterPro" id="IPR002999">
    <property type="entry name" value="Tudor"/>
</dbReference>
<evidence type="ECO:0000313" key="3">
    <source>
        <dbReference type="WBParaSite" id="TMUE_2000008863.1"/>
    </source>
</evidence>
<dbReference type="PANTHER" id="PTHR22948:SF29">
    <property type="entry name" value="FI02030P-RELATED"/>
    <property type="match status" value="1"/>
</dbReference>
<dbReference type="AlphaFoldDB" id="A0A5S6QNV4"/>
<evidence type="ECO:0000259" key="1">
    <source>
        <dbReference type="PROSITE" id="PS50304"/>
    </source>
</evidence>
<sequence length="255" mass="30219">MVYALDYKPQSALLDCGLLFNEREVYDVFIGCWISPVEFFVVFRYFEPKLDELQRKISDFYKDTEAPDDVSMIGEGTPCCVWTRNKWRRAVVLMTCGIKGKDFHVRLVDYGGMEYVRRENVRWLSELFIDMPPMAVECEMLGVNKNFLYRSALDAFARHCKRNKYFKLSYVTPFENKLFVRLFDHEMNDLFFIHFGEMIYRAEQSERQRSESEFQKKGPTETGEKRLIEKSNADNVISHTIVCDVDELLMENTWD</sequence>